<dbReference type="GO" id="GO:0009279">
    <property type="term" value="C:cell outer membrane"/>
    <property type="evidence" value="ECO:0007669"/>
    <property type="project" value="TreeGrafter"/>
</dbReference>
<accession>D5EW92</accession>
<dbReference type="KEGG" id="pru:PRU_0256"/>
<dbReference type="Proteomes" id="UP000000927">
    <property type="component" value="Chromosome"/>
</dbReference>
<dbReference type="EMBL" id="CP002006">
    <property type="protein sequence ID" value="ADE81090.1"/>
    <property type="molecule type" value="Genomic_DNA"/>
</dbReference>
<evidence type="ECO:0000256" key="1">
    <source>
        <dbReference type="SAM" id="MobiDB-lite"/>
    </source>
</evidence>
<keyword evidence="4" id="KW-1185">Reference proteome</keyword>
<feature type="domain" description="LPS-assembly protein LptD central" evidence="2">
    <location>
        <begin position="245"/>
        <end position="722"/>
    </location>
</feature>
<reference evidence="3 4" key="1">
    <citation type="journal article" date="2010" name="Microb. Ecol.">
        <title>Comparative genome analysis of Prevotella ruminicola and Prevotella bryantii: insights into their environmental niche.</title>
        <authorList>
            <consortium name="North American Consortium for Rumen Bacteria"/>
            <person name="Purushe J."/>
            <person name="Fouts D.E."/>
            <person name="Morrison M."/>
            <person name="White B.A."/>
            <person name="Mackie R.I."/>
            <person name="Coutinho P.M."/>
            <person name="Henrissat B."/>
            <person name="Nelson K.E."/>
        </authorList>
    </citation>
    <scope>NUCLEOTIDE SEQUENCE [LARGE SCALE GENOMIC DNA]</scope>
    <source>
        <strain evidence="4">ATCC 19189 / JCM 8958 / 23</strain>
    </source>
</reference>
<dbReference type="PANTHER" id="PTHR30189">
    <property type="entry name" value="LPS-ASSEMBLY PROTEIN"/>
    <property type="match status" value="1"/>
</dbReference>
<evidence type="ECO:0000313" key="4">
    <source>
        <dbReference type="Proteomes" id="UP000000927"/>
    </source>
</evidence>
<evidence type="ECO:0000313" key="3">
    <source>
        <dbReference type="EMBL" id="ADE81090.1"/>
    </source>
</evidence>
<dbReference type="HOGENOM" id="CLU_007637_0_0_10"/>
<protein>
    <recommendedName>
        <fullName evidence="2">LPS-assembly protein LptD central domain-containing protein</fullName>
    </recommendedName>
</protein>
<dbReference type="eggNOG" id="COG1452">
    <property type="taxonomic scope" value="Bacteria"/>
</dbReference>
<organism evidence="3 4">
    <name type="scientific">Xylanibacter ruminicola (strain ATCC 19189 / DSM 19721 / CIP 105475 / JCM 8958 / 23)</name>
    <name type="common">Prevotella ruminicola</name>
    <dbReference type="NCBI Taxonomy" id="264731"/>
    <lineage>
        <taxon>Bacteria</taxon>
        <taxon>Pseudomonadati</taxon>
        <taxon>Bacteroidota</taxon>
        <taxon>Bacteroidia</taxon>
        <taxon>Bacteroidales</taxon>
        <taxon>Prevotellaceae</taxon>
        <taxon>Xylanibacter</taxon>
    </lineage>
</organism>
<feature type="region of interest" description="Disordered" evidence="1">
    <location>
        <begin position="803"/>
        <end position="823"/>
    </location>
</feature>
<sequence>MKRKSVLIVFAFVILLVMAEVPMKMVSRVQQGSGNNDSIPTDSIVKDTIKAAFDTIKATIDTTQMDSIQLAIYRHNKAIDDSLAQDSINKRRKNGIDSPVEYSAEDSLTYEAASGLAHLYGDSKVKYQNMDLQSDKIYMSLDSSLVHATGSFDSTANGLKGTPVFKMGNDEYQSDTMAFNFKTKKGLISSVYTQQEEGFLTSELSKRGADGEMFLQHGRYTTCDDPHPDFYLAMSRAKVRPGKDVVFGPTYLVVADVPLPLAIPYGFFPFTKSYSSGLIMPTYGDETERGFYLRDGGYYFAINDKMDLKLIGEIYTKGSWGLSAASNYRKRYRYSGSFMASYQNTINGEKNMPDYTKQTSFKVVWSHRQDAKANPYSQLSANVNFATSSYERNNLTSMYNPQTLTQSTRTSSVSWSTTFSSIGMTLSSTTNLNQNMRDSTISLTLPDLNISIARFYPFKRKKRAGNERWYEKISMQYTGQIKNEITTKEDKLLHSSLSKDWKNGMQHNIPISGNFTLFGYLNLNPSFNFTDRTYFSKVHKGWDAAAQREVVDTLSGFYNVYNWNFSVGASTKLYGMWVPNRKIFGDKINAIRHVVTPTVSFSYAPDFSASRYGYYDYYQKTDADGKVTMVEYSPYQIGTYGVPGKGKTGSLSMDLSQNLEMKVKSDDDSTGFKKISLIDEFRMSMSYNFAADIRPWSDLSTSLRLKLSKNYTLNLNAVFASYVYEADSVGAVPRVSEHKTYWGMGKLGRFQGISQNLSYTLSNEKIANFFKRLRGEKVDKKERKNDDNDDDEWDDTLESNVDKDMEKAKHGANRKGSGSKAETDEDGYMAFQMPWSLSIGYGVTMREDQTLSKFNYNTMRYPYKFSQNLNISGNLRISDGWNISFSSGYDFDNKKISMTTASLNRDLHCFNMSCSVVLAPYTSYNFSFRCNASTLTDALKYDKRSSYSNAVQWY</sequence>
<dbReference type="InterPro" id="IPR050218">
    <property type="entry name" value="LptD"/>
</dbReference>
<proteinExistence type="predicted"/>
<dbReference type="PANTHER" id="PTHR30189:SF1">
    <property type="entry name" value="LPS-ASSEMBLY PROTEIN LPTD"/>
    <property type="match status" value="1"/>
</dbReference>
<dbReference type="InterPro" id="IPR045659">
    <property type="entry name" value="LptD_2"/>
</dbReference>
<dbReference type="GO" id="GO:1990351">
    <property type="term" value="C:transporter complex"/>
    <property type="evidence" value="ECO:0007669"/>
    <property type="project" value="TreeGrafter"/>
</dbReference>
<gene>
    <name evidence="3" type="ordered locus">PRU_0256</name>
</gene>
<dbReference type="STRING" id="264731.PRU_0256"/>
<name>D5EW92_XYLR2</name>
<evidence type="ECO:0000259" key="2">
    <source>
        <dbReference type="Pfam" id="PF19838"/>
    </source>
</evidence>
<dbReference type="Pfam" id="PF19838">
    <property type="entry name" value="LptD_2"/>
    <property type="match status" value="1"/>
</dbReference>
<dbReference type="AlphaFoldDB" id="D5EW92"/>